<reference evidence="2" key="1">
    <citation type="submission" date="2019-08" db="EMBL/GenBank/DDBJ databases">
        <authorList>
            <person name="Kucharzyk K."/>
            <person name="Murdoch R.W."/>
            <person name="Higgins S."/>
            <person name="Loffler F."/>
        </authorList>
    </citation>
    <scope>NUCLEOTIDE SEQUENCE</scope>
</reference>
<proteinExistence type="predicted"/>
<evidence type="ECO:0000313" key="2">
    <source>
        <dbReference type="EMBL" id="MPM14426.1"/>
    </source>
</evidence>
<name>A0A644XDX2_9ZZZZ</name>
<comment type="caution">
    <text evidence="2">The sequence shown here is derived from an EMBL/GenBank/DDBJ whole genome shotgun (WGS) entry which is preliminary data.</text>
</comment>
<evidence type="ECO:0000256" key="1">
    <source>
        <dbReference type="SAM" id="MobiDB-lite"/>
    </source>
</evidence>
<gene>
    <name evidence="2" type="ORF">SDC9_60788</name>
</gene>
<dbReference type="EMBL" id="VSSQ01002277">
    <property type="protein sequence ID" value="MPM14426.1"/>
    <property type="molecule type" value="Genomic_DNA"/>
</dbReference>
<sequence length="135" mass="14365">MLEDLAHGSLSGQTGLRGGDKDPNTLDGNDDAALVLFGNNALNGGVIFTGGLDIVPILNHVQALLGEGYNSFHVVDADYKGLDGIADFDQIFHLYGGIIAQFGYRNIPCMFGAKIHIDLGRGYPGYDACYLLSCI</sequence>
<accession>A0A644XDX2</accession>
<dbReference type="AlphaFoldDB" id="A0A644XDX2"/>
<organism evidence="2">
    <name type="scientific">bioreactor metagenome</name>
    <dbReference type="NCBI Taxonomy" id="1076179"/>
    <lineage>
        <taxon>unclassified sequences</taxon>
        <taxon>metagenomes</taxon>
        <taxon>ecological metagenomes</taxon>
    </lineage>
</organism>
<protein>
    <submittedName>
        <fullName evidence="2">Uncharacterized protein</fullName>
    </submittedName>
</protein>
<feature type="region of interest" description="Disordered" evidence="1">
    <location>
        <begin position="1"/>
        <end position="23"/>
    </location>
</feature>